<reference evidence="1" key="1">
    <citation type="journal article" date="2021" name="Environ. Microbiol.">
        <title>Gene family expansions and transcriptome signatures uncover fungal adaptations to wood decay.</title>
        <authorList>
            <person name="Hage H."/>
            <person name="Miyauchi S."/>
            <person name="Viragh M."/>
            <person name="Drula E."/>
            <person name="Min B."/>
            <person name="Chaduli D."/>
            <person name="Navarro D."/>
            <person name="Favel A."/>
            <person name="Norest M."/>
            <person name="Lesage-Meessen L."/>
            <person name="Balint B."/>
            <person name="Merenyi Z."/>
            <person name="de Eugenio L."/>
            <person name="Morin E."/>
            <person name="Martinez A.T."/>
            <person name="Baldrian P."/>
            <person name="Stursova M."/>
            <person name="Martinez M.J."/>
            <person name="Novotny C."/>
            <person name="Magnuson J.K."/>
            <person name="Spatafora J.W."/>
            <person name="Maurice S."/>
            <person name="Pangilinan J."/>
            <person name="Andreopoulos W."/>
            <person name="LaButti K."/>
            <person name="Hundley H."/>
            <person name="Na H."/>
            <person name="Kuo A."/>
            <person name="Barry K."/>
            <person name="Lipzen A."/>
            <person name="Henrissat B."/>
            <person name="Riley R."/>
            <person name="Ahrendt S."/>
            <person name="Nagy L.G."/>
            <person name="Grigoriev I.V."/>
            <person name="Martin F."/>
            <person name="Rosso M.N."/>
        </authorList>
    </citation>
    <scope>NUCLEOTIDE SEQUENCE</scope>
    <source>
        <strain evidence="1">CBS 384.51</strain>
    </source>
</reference>
<comment type="caution">
    <text evidence="1">The sequence shown here is derived from an EMBL/GenBank/DDBJ whole genome shotgun (WGS) entry which is preliminary data.</text>
</comment>
<accession>A0ACB8UJB1</accession>
<dbReference type="EMBL" id="MU274900">
    <property type="protein sequence ID" value="KAI0094358.1"/>
    <property type="molecule type" value="Genomic_DNA"/>
</dbReference>
<gene>
    <name evidence="1" type="ORF">BDY19DRAFT_912408</name>
</gene>
<evidence type="ECO:0000313" key="1">
    <source>
        <dbReference type="EMBL" id="KAI0094358.1"/>
    </source>
</evidence>
<sequence length="201" mass="22610">VCKVVTGKSCRDTCLFSNLPLMAGLYEIQGKNGVYYEILMKKMDGIIAIGSACRPYPDWRFPGWNRASVGLHLDDMRKFYEDPDGGMDYDPILSRFACGDTIGFGYDFTSSSVFYTYNGIRLPDAFGGVYIPRNQYDVYAAIGVEGACKFEVNFGAELFRWKEGNEWAWRVEGHVGRLSGTSGRFADGDELPAYESVSRRR</sequence>
<organism evidence="1 2">
    <name type="scientific">Irpex rosettiformis</name>
    <dbReference type="NCBI Taxonomy" id="378272"/>
    <lineage>
        <taxon>Eukaryota</taxon>
        <taxon>Fungi</taxon>
        <taxon>Dikarya</taxon>
        <taxon>Basidiomycota</taxon>
        <taxon>Agaricomycotina</taxon>
        <taxon>Agaricomycetes</taxon>
        <taxon>Polyporales</taxon>
        <taxon>Irpicaceae</taxon>
        <taxon>Irpex</taxon>
    </lineage>
</organism>
<protein>
    <submittedName>
        <fullName evidence="1">Uncharacterized protein</fullName>
    </submittedName>
</protein>
<dbReference type="Proteomes" id="UP001055072">
    <property type="component" value="Unassembled WGS sequence"/>
</dbReference>
<feature type="non-terminal residue" evidence="1">
    <location>
        <position position="1"/>
    </location>
</feature>
<keyword evidence="2" id="KW-1185">Reference proteome</keyword>
<name>A0ACB8UJB1_9APHY</name>
<evidence type="ECO:0000313" key="2">
    <source>
        <dbReference type="Proteomes" id="UP001055072"/>
    </source>
</evidence>
<proteinExistence type="predicted"/>